<dbReference type="RefSeq" id="WP_339096507.1">
    <property type="nucleotide sequence ID" value="NZ_CP149782.1"/>
</dbReference>
<feature type="transmembrane region" description="Helical" evidence="1">
    <location>
        <begin position="48"/>
        <end position="66"/>
    </location>
</feature>
<keyword evidence="1" id="KW-1133">Transmembrane helix</keyword>
<feature type="transmembrane region" description="Helical" evidence="1">
    <location>
        <begin position="102"/>
        <end position="124"/>
    </location>
</feature>
<evidence type="ECO:0000313" key="2">
    <source>
        <dbReference type="EMBL" id="WYF45297.1"/>
    </source>
</evidence>
<keyword evidence="1" id="KW-0812">Transmembrane</keyword>
<name>A0AAU6Q431_9DEIO</name>
<protein>
    <recommendedName>
        <fullName evidence="3">DUF4175 domain-containing protein</fullName>
    </recommendedName>
</protein>
<organism evidence="2">
    <name type="scientific">Deinococcus sp. VB142</name>
    <dbReference type="NCBI Taxonomy" id="3112952"/>
    <lineage>
        <taxon>Bacteria</taxon>
        <taxon>Thermotogati</taxon>
        <taxon>Deinococcota</taxon>
        <taxon>Deinococci</taxon>
        <taxon>Deinococcales</taxon>
        <taxon>Deinococcaceae</taxon>
        <taxon>Deinococcus</taxon>
    </lineage>
</organism>
<keyword evidence="1" id="KW-0472">Membrane</keyword>
<accession>A0AAU6Q431</accession>
<dbReference type="EMBL" id="CP149782">
    <property type="protein sequence ID" value="WYF45297.1"/>
    <property type="molecule type" value="Genomic_DNA"/>
</dbReference>
<feature type="transmembrane region" description="Helical" evidence="1">
    <location>
        <begin position="20"/>
        <end position="41"/>
    </location>
</feature>
<proteinExistence type="predicted"/>
<reference evidence="2" key="1">
    <citation type="submission" date="2024-03" db="EMBL/GenBank/DDBJ databases">
        <title>Deinococcus weizhi sp. nov., isolated from human skin.</title>
        <authorList>
            <person name="Wei Z."/>
            <person name="Tian F."/>
            <person name="Yang C."/>
            <person name="Xin L.T."/>
            <person name="Wen Z.J."/>
            <person name="Lan K.C."/>
            <person name="Yu L."/>
            <person name="Zhe W."/>
            <person name="Dan F.D."/>
            <person name="Jun W."/>
            <person name="Rui Z."/>
            <person name="Yong X.J."/>
            <person name="Ting Y."/>
            <person name="Wei X."/>
            <person name="Xu Z.G."/>
            <person name="Xin Z."/>
            <person name="Dong F.G."/>
            <person name="Ni X.M."/>
            <person name="Zheng M.G."/>
            <person name="Chun Y."/>
            <person name="Qian W.X."/>
        </authorList>
    </citation>
    <scope>NUCLEOTIDE SEQUENCE</scope>
    <source>
        <strain evidence="2">VB142</strain>
    </source>
</reference>
<gene>
    <name evidence="2" type="ORF">WDJ50_04005</name>
</gene>
<evidence type="ECO:0008006" key="3">
    <source>
        <dbReference type="Google" id="ProtNLM"/>
    </source>
</evidence>
<feature type="transmembrane region" description="Helical" evidence="1">
    <location>
        <begin position="72"/>
        <end position="95"/>
    </location>
</feature>
<dbReference type="AlphaFoldDB" id="A0AAU6Q431"/>
<evidence type="ECO:0000256" key="1">
    <source>
        <dbReference type="SAM" id="Phobius"/>
    </source>
</evidence>
<sequence>MSVSPPEVSAPSPVAVGRTMTLATLVGLFLLTVLPFVAALVQGQASDLLRHVVYALATAFLLAGVWRGSVWSWRLTVGLSVLSGFLVFVAGMFAGSVNWQGWVVSLAGLGFIACGLLLVGHPAIRAFLDTRWAARGRA</sequence>